<evidence type="ECO:0000313" key="3">
    <source>
        <dbReference type="Proteomes" id="UP000616346"/>
    </source>
</evidence>
<sequence length="404" mass="46387">MKPRIFIAIHYLELGGAEISLIGLLNAIDTSRYDVDLFVYSHRGELMKMIPSGVHVLPEIKEYAQIEKPVKEVLKQGGWKIALARLWAKFQFSRYVKRCRPKEGSAIFQYVFNVVTPLLPDLYKYGEYDLAISFLTPHNIVAEKVHAKKKIAWIHTDYTRISVDVDKELPVWRKFDKIVSISQDVTKTFSLIFPSLSDKIIEINNILSPSLVRKRAEEFSVLLSKEASQVNLLSVGRYTFAKNYDNVPDICKRIRETGCNVYWYIIGYGGDEALIRSKIKEAGMEDYVILLGKKENPYPYMKACDIYVQPSRFEGNSVTVREAQMLCKPVIVTDYPTAQSQILQGIDGVIVLLDNIKCARGIVEVIKNRNLQDKLVTYLKTHDYGNEQEVEKIYQLILRDKNDT</sequence>
<reference evidence="2 3" key="1">
    <citation type="submission" date="2020-08" db="EMBL/GenBank/DDBJ databases">
        <title>A Genomic Blueprint of the Chicken Gut Microbiome.</title>
        <authorList>
            <person name="Gilroy R."/>
            <person name="Ravi A."/>
            <person name="Getino M."/>
            <person name="Pursley I."/>
            <person name="Horton D.L."/>
            <person name="Alikhan N.-F."/>
            <person name="Baker D."/>
            <person name="Gharbi K."/>
            <person name="Hall N."/>
            <person name="Watson M."/>
            <person name="Adriaenssens E.M."/>
            <person name="Foster-Nyarko E."/>
            <person name="Jarju S."/>
            <person name="Secka A."/>
            <person name="Antonio M."/>
            <person name="Oren A."/>
            <person name="Chaudhuri R."/>
            <person name="La Ragione R.M."/>
            <person name="Hildebrand F."/>
            <person name="Pallen M.J."/>
        </authorList>
    </citation>
    <scope>NUCLEOTIDE SEQUENCE [LARGE SCALE GENOMIC DNA]</scope>
    <source>
        <strain evidence="2 3">Sa1YUN3</strain>
    </source>
</reference>
<dbReference type="EMBL" id="JACSPQ010000061">
    <property type="protein sequence ID" value="MBD8003437.1"/>
    <property type="molecule type" value="Genomic_DNA"/>
</dbReference>
<dbReference type="Pfam" id="PF00534">
    <property type="entry name" value="Glycos_transf_1"/>
    <property type="match status" value="1"/>
</dbReference>
<keyword evidence="3" id="KW-1185">Reference proteome</keyword>
<feature type="domain" description="Glycosyl transferase family 1" evidence="1">
    <location>
        <begin position="230"/>
        <end position="378"/>
    </location>
</feature>
<dbReference type="SUPFAM" id="SSF53756">
    <property type="entry name" value="UDP-Glycosyltransferase/glycogen phosphorylase"/>
    <property type="match status" value="1"/>
</dbReference>
<protein>
    <submittedName>
        <fullName evidence="2">Glycosyltransferase</fullName>
    </submittedName>
</protein>
<proteinExistence type="predicted"/>
<dbReference type="PANTHER" id="PTHR12526:SF630">
    <property type="entry name" value="GLYCOSYLTRANSFERASE"/>
    <property type="match status" value="1"/>
</dbReference>
<dbReference type="PANTHER" id="PTHR12526">
    <property type="entry name" value="GLYCOSYLTRANSFERASE"/>
    <property type="match status" value="1"/>
</dbReference>
<gene>
    <name evidence="2" type="ORF">H9626_14730</name>
</gene>
<evidence type="ECO:0000313" key="2">
    <source>
        <dbReference type="EMBL" id="MBD8003437.1"/>
    </source>
</evidence>
<dbReference type="Proteomes" id="UP000616346">
    <property type="component" value="Unassembled WGS sequence"/>
</dbReference>
<accession>A0ABR8VF78</accession>
<dbReference type="Gene3D" id="3.40.50.2000">
    <property type="entry name" value="Glycogen Phosphorylase B"/>
    <property type="match status" value="2"/>
</dbReference>
<dbReference type="RefSeq" id="WP_191710972.1">
    <property type="nucleotide sequence ID" value="NZ_JACSPQ010000061.1"/>
</dbReference>
<dbReference type="InterPro" id="IPR001296">
    <property type="entry name" value="Glyco_trans_1"/>
</dbReference>
<dbReference type="CDD" id="cd03811">
    <property type="entry name" value="GT4_GT28_WabH-like"/>
    <property type="match status" value="1"/>
</dbReference>
<name>A0ABR8VF78_9BACT</name>
<comment type="caution">
    <text evidence="2">The sequence shown here is derived from an EMBL/GenBank/DDBJ whole genome shotgun (WGS) entry which is preliminary data.</text>
</comment>
<evidence type="ECO:0000259" key="1">
    <source>
        <dbReference type="Pfam" id="PF00534"/>
    </source>
</evidence>
<organism evidence="2 3">
    <name type="scientific">Phocaeicola faecium</name>
    <dbReference type="NCBI Taxonomy" id="2762213"/>
    <lineage>
        <taxon>Bacteria</taxon>
        <taxon>Pseudomonadati</taxon>
        <taxon>Bacteroidota</taxon>
        <taxon>Bacteroidia</taxon>
        <taxon>Bacteroidales</taxon>
        <taxon>Bacteroidaceae</taxon>
        <taxon>Phocaeicola</taxon>
    </lineage>
</organism>